<evidence type="ECO:0000256" key="2">
    <source>
        <dbReference type="ARBA" id="ARBA00022614"/>
    </source>
</evidence>
<dbReference type="Pfam" id="PF00560">
    <property type="entry name" value="LRR_1"/>
    <property type="match status" value="2"/>
</dbReference>
<keyword evidence="2" id="KW-0433">Leucine-rich repeat</keyword>
<keyword evidence="5" id="KW-0677">Repeat</keyword>
<evidence type="ECO:0000256" key="9">
    <source>
        <dbReference type="ARBA" id="ARBA00023180"/>
    </source>
</evidence>
<dbReference type="PANTHER" id="PTHR48061:SF2">
    <property type="entry name" value="RECEPTOR LIKE PROTEIN 30-LIKE"/>
    <property type="match status" value="1"/>
</dbReference>
<keyword evidence="4" id="KW-0732">Signal</keyword>
<evidence type="ECO:0000256" key="3">
    <source>
        <dbReference type="ARBA" id="ARBA00022692"/>
    </source>
</evidence>
<accession>A0AAN7EY26</accession>
<dbReference type="AlphaFoldDB" id="A0AAN7EY26"/>
<dbReference type="Pfam" id="PF08263">
    <property type="entry name" value="LRRNT_2"/>
    <property type="match status" value="1"/>
</dbReference>
<dbReference type="Gene3D" id="3.80.10.10">
    <property type="entry name" value="Ribonuclease Inhibitor"/>
    <property type="match status" value="1"/>
</dbReference>
<protein>
    <recommendedName>
        <fullName evidence="10">Leucine-rich repeat-containing N-terminal plant-type domain-containing protein</fullName>
    </recommendedName>
</protein>
<evidence type="ECO:0000259" key="10">
    <source>
        <dbReference type="Pfam" id="PF08263"/>
    </source>
</evidence>
<dbReference type="Proteomes" id="UP001324115">
    <property type="component" value="Unassembled WGS sequence"/>
</dbReference>
<keyword evidence="3" id="KW-0812">Transmembrane</keyword>
<evidence type="ECO:0000313" key="11">
    <source>
        <dbReference type="EMBL" id="KAK4582366.1"/>
    </source>
</evidence>
<dbReference type="InterPro" id="IPR046956">
    <property type="entry name" value="RLP23-like"/>
</dbReference>
<reference evidence="11 12" key="1">
    <citation type="journal article" date="2023" name="G3 (Bethesda)">
        <title>A haplotype-resolved chromosome-scale genome for Quercus rubra L. provides insights into the genetics of adaptive traits for red oak species.</title>
        <authorList>
            <person name="Kapoor B."/>
            <person name="Jenkins J."/>
            <person name="Schmutz J."/>
            <person name="Zhebentyayeva T."/>
            <person name="Kuelheim C."/>
            <person name="Coggeshall M."/>
            <person name="Heim C."/>
            <person name="Lasky J.R."/>
            <person name="Leites L."/>
            <person name="Islam-Faridi N."/>
            <person name="Romero-Severson J."/>
            <person name="DeLeo V.L."/>
            <person name="Lucas S.M."/>
            <person name="Lazic D."/>
            <person name="Gailing O."/>
            <person name="Carlson J."/>
            <person name="Staton M."/>
        </authorList>
    </citation>
    <scope>NUCLEOTIDE SEQUENCE [LARGE SCALE GENOMIC DNA]</scope>
    <source>
        <strain evidence="11">Pseudo-F2</strain>
    </source>
</reference>
<evidence type="ECO:0000313" key="12">
    <source>
        <dbReference type="Proteomes" id="UP001324115"/>
    </source>
</evidence>
<keyword evidence="8" id="KW-0675">Receptor</keyword>
<keyword evidence="9" id="KW-0325">Glycoprotein</keyword>
<dbReference type="PANTHER" id="PTHR48061">
    <property type="entry name" value="LEUCINE-RICH REPEAT RECEPTOR PROTEIN KINASE EMS1-LIKE-RELATED"/>
    <property type="match status" value="1"/>
</dbReference>
<comment type="caution">
    <text evidence="11">The sequence shown here is derived from an EMBL/GenBank/DDBJ whole genome shotgun (WGS) entry which is preliminary data.</text>
</comment>
<evidence type="ECO:0000256" key="7">
    <source>
        <dbReference type="ARBA" id="ARBA00023136"/>
    </source>
</evidence>
<dbReference type="InterPro" id="IPR001611">
    <property type="entry name" value="Leu-rich_rpt"/>
</dbReference>
<dbReference type="EMBL" id="JAXUIC010000007">
    <property type="protein sequence ID" value="KAK4582366.1"/>
    <property type="molecule type" value="Genomic_DNA"/>
</dbReference>
<gene>
    <name evidence="11" type="ORF">RGQ29_025520</name>
</gene>
<evidence type="ECO:0000256" key="8">
    <source>
        <dbReference type="ARBA" id="ARBA00023170"/>
    </source>
</evidence>
<dbReference type="InterPro" id="IPR013210">
    <property type="entry name" value="LRR_N_plant-typ"/>
</dbReference>
<keyword evidence="12" id="KW-1185">Reference proteome</keyword>
<dbReference type="GO" id="GO:0016020">
    <property type="term" value="C:membrane"/>
    <property type="evidence" value="ECO:0007669"/>
    <property type="project" value="UniProtKB-SubCell"/>
</dbReference>
<feature type="domain" description="Leucine-rich repeat-containing N-terminal plant-type" evidence="10">
    <location>
        <begin position="59"/>
        <end position="101"/>
    </location>
</feature>
<dbReference type="SUPFAM" id="SSF52058">
    <property type="entry name" value="L domain-like"/>
    <property type="match status" value="1"/>
</dbReference>
<sequence length="191" mass="21532">MFTTLCTPQHTISFISPSILYCFEGLFLPPPMRIPLFSRLLPILICSLTLIFAVSGQCLNDQRSYLLEYKNGLEFDGDYPTKLVSWNESVDCCSWEGVTCSEGRVVGLYLDNEPIYGPIDSSSSLFRLHHLQHLSLARNDFVDSRIPPEFGNLTNLIYLNLSQTSFTGQIPIEISRLTRANPTIFGKIKST</sequence>
<name>A0AAN7EY26_QUERU</name>
<keyword evidence="6" id="KW-1133">Transmembrane helix</keyword>
<evidence type="ECO:0000256" key="1">
    <source>
        <dbReference type="ARBA" id="ARBA00004479"/>
    </source>
</evidence>
<evidence type="ECO:0000256" key="5">
    <source>
        <dbReference type="ARBA" id="ARBA00022737"/>
    </source>
</evidence>
<evidence type="ECO:0000256" key="4">
    <source>
        <dbReference type="ARBA" id="ARBA00022729"/>
    </source>
</evidence>
<comment type="subcellular location">
    <subcellularLocation>
        <location evidence="1">Membrane</location>
        <topology evidence="1">Single-pass type I membrane protein</topology>
    </subcellularLocation>
</comment>
<organism evidence="11 12">
    <name type="scientific">Quercus rubra</name>
    <name type="common">Northern red oak</name>
    <name type="synonym">Quercus borealis</name>
    <dbReference type="NCBI Taxonomy" id="3512"/>
    <lineage>
        <taxon>Eukaryota</taxon>
        <taxon>Viridiplantae</taxon>
        <taxon>Streptophyta</taxon>
        <taxon>Embryophyta</taxon>
        <taxon>Tracheophyta</taxon>
        <taxon>Spermatophyta</taxon>
        <taxon>Magnoliopsida</taxon>
        <taxon>eudicotyledons</taxon>
        <taxon>Gunneridae</taxon>
        <taxon>Pentapetalae</taxon>
        <taxon>rosids</taxon>
        <taxon>fabids</taxon>
        <taxon>Fagales</taxon>
        <taxon>Fagaceae</taxon>
        <taxon>Quercus</taxon>
    </lineage>
</organism>
<evidence type="ECO:0000256" key="6">
    <source>
        <dbReference type="ARBA" id="ARBA00022989"/>
    </source>
</evidence>
<proteinExistence type="predicted"/>
<dbReference type="InterPro" id="IPR032675">
    <property type="entry name" value="LRR_dom_sf"/>
</dbReference>
<keyword evidence="7" id="KW-0472">Membrane</keyword>